<proteinExistence type="inferred from homology"/>
<feature type="binding site" evidence="4">
    <location>
        <position position="6"/>
    </location>
    <ligand>
        <name>a divalent metal cation</name>
        <dbReference type="ChEBI" id="CHEBI:60240"/>
        <label>1</label>
    </ligand>
</feature>
<dbReference type="SUPFAM" id="SSF51556">
    <property type="entry name" value="Metallo-dependent hydrolases"/>
    <property type="match status" value="1"/>
</dbReference>
<feature type="binding site" evidence="4">
    <location>
        <position position="204"/>
    </location>
    <ligand>
        <name>a divalent metal cation</name>
        <dbReference type="ChEBI" id="CHEBI:60240"/>
        <label>1</label>
    </ligand>
</feature>
<dbReference type="Pfam" id="PF01026">
    <property type="entry name" value="TatD_DNase"/>
    <property type="match status" value="1"/>
</dbReference>
<comment type="caution">
    <text evidence="5">The sequence shown here is derived from an EMBL/GenBank/DDBJ whole genome shotgun (WGS) entry which is preliminary data.</text>
</comment>
<protein>
    <submittedName>
        <fullName evidence="5">Metal-dependent hydrolase</fullName>
    </submittedName>
</protein>
<dbReference type="AlphaFoldDB" id="A0AAP8MYH9"/>
<comment type="similarity">
    <text evidence="1">Belongs to the metallo-dependent hydrolases superfamily. TatD-type hydrolase family.</text>
</comment>
<dbReference type="PROSITE" id="PS01137">
    <property type="entry name" value="TATD_1"/>
    <property type="match status" value="1"/>
</dbReference>
<organism evidence="5 6">
    <name type="scientific">Vibrio breoganii</name>
    <dbReference type="NCBI Taxonomy" id="553239"/>
    <lineage>
        <taxon>Bacteria</taxon>
        <taxon>Pseudomonadati</taxon>
        <taxon>Pseudomonadota</taxon>
        <taxon>Gammaproteobacteria</taxon>
        <taxon>Vibrionales</taxon>
        <taxon>Vibrionaceae</taxon>
        <taxon>Vibrio</taxon>
    </lineage>
</organism>
<feature type="binding site" evidence="4">
    <location>
        <position position="154"/>
    </location>
    <ligand>
        <name>a divalent metal cation</name>
        <dbReference type="ChEBI" id="CHEBI:60240"/>
        <label>2</label>
    </ligand>
</feature>
<name>A0AAP8MYH9_9VIBR</name>
<dbReference type="CDD" id="cd01310">
    <property type="entry name" value="TatD_DNAse"/>
    <property type="match status" value="1"/>
</dbReference>
<dbReference type="RefSeq" id="WP_102477441.1">
    <property type="nucleotide sequence ID" value="NZ_MDBO01000049.1"/>
</dbReference>
<dbReference type="GO" id="GO:0016788">
    <property type="term" value="F:hydrolase activity, acting on ester bonds"/>
    <property type="evidence" value="ECO:0007669"/>
    <property type="project" value="InterPro"/>
</dbReference>
<evidence type="ECO:0000256" key="3">
    <source>
        <dbReference type="ARBA" id="ARBA00022801"/>
    </source>
</evidence>
<gene>
    <name evidence="5" type="ORF">BCS93_04985</name>
</gene>
<reference evidence="6" key="1">
    <citation type="submission" date="2016-07" db="EMBL/GenBank/DDBJ databases">
        <title>Nontailed viruses are major unrecognized killers of bacteria in the ocean.</title>
        <authorList>
            <person name="Kauffman K."/>
            <person name="Hussain F."/>
            <person name="Yang J."/>
            <person name="Arevalo P."/>
            <person name="Brown J."/>
            <person name="Cutler M."/>
            <person name="Kelly L."/>
            <person name="Polz M.F."/>
        </authorList>
    </citation>
    <scope>NUCLEOTIDE SEQUENCE [LARGE SCALE GENOMIC DNA]</scope>
    <source>
        <strain evidence="6">10N.222.49.A5</strain>
    </source>
</reference>
<dbReference type="PIRSF" id="PIRSF005902">
    <property type="entry name" value="DNase_TatD"/>
    <property type="match status" value="1"/>
</dbReference>
<dbReference type="GO" id="GO:0005829">
    <property type="term" value="C:cytosol"/>
    <property type="evidence" value="ECO:0007669"/>
    <property type="project" value="TreeGrafter"/>
</dbReference>
<evidence type="ECO:0000256" key="4">
    <source>
        <dbReference type="PIRSR" id="PIRSR005902-1"/>
    </source>
</evidence>
<dbReference type="Proteomes" id="UP000235611">
    <property type="component" value="Unassembled WGS sequence"/>
</dbReference>
<dbReference type="InterPro" id="IPR032466">
    <property type="entry name" value="Metal_Hydrolase"/>
</dbReference>
<dbReference type="PROSITE" id="PS01091">
    <property type="entry name" value="TATD_3"/>
    <property type="match status" value="1"/>
</dbReference>
<sequence>MFVDSHCHLDKLNYQDLHTGVADVIAKAEAANVKQLLSAGVTLDAFPKMIELITPFPQVHASAGVHPLDVESAFDLEQLASFARHEKVVAIGETGLDFHYKPETKNLQIERFEQQVELAVEVNKPLIIHTRQARAETLAILRDGGAEKCGGVIHCFTEDQSFAEAAMELGFYISVSGIVTFRQAIELKEVVKKLPLERLLIETDSPYLAPVPHRGKENQPAYVIEVASYIAQLKGISLGQVAEKTTQNFADLFLRR</sequence>
<feature type="binding site" evidence="4">
    <location>
        <position position="93"/>
    </location>
    <ligand>
        <name>a divalent metal cation</name>
        <dbReference type="ChEBI" id="CHEBI:60240"/>
        <label>1</label>
    </ligand>
</feature>
<feature type="binding site" evidence="4">
    <location>
        <position position="8"/>
    </location>
    <ligand>
        <name>a divalent metal cation</name>
        <dbReference type="ChEBI" id="CHEBI:60240"/>
        <label>1</label>
    </ligand>
</feature>
<evidence type="ECO:0000256" key="2">
    <source>
        <dbReference type="ARBA" id="ARBA00022723"/>
    </source>
</evidence>
<dbReference type="Gene3D" id="3.20.20.140">
    <property type="entry name" value="Metal-dependent hydrolases"/>
    <property type="match status" value="1"/>
</dbReference>
<dbReference type="EMBL" id="MDBO01000049">
    <property type="protein sequence ID" value="PMP13520.1"/>
    <property type="molecule type" value="Genomic_DNA"/>
</dbReference>
<keyword evidence="2 4" id="KW-0479">Metal-binding</keyword>
<evidence type="ECO:0000313" key="6">
    <source>
        <dbReference type="Proteomes" id="UP000235611"/>
    </source>
</evidence>
<dbReference type="NCBIfam" id="TIGR00010">
    <property type="entry name" value="YchF/TatD family DNA exonuclease"/>
    <property type="match status" value="1"/>
</dbReference>
<dbReference type="InterPro" id="IPR001130">
    <property type="entry name" value="TatD-like"/>
</dbReference>
<dbReference type="InterPro" id="IPR015991">
    <property type="entry name" value="TatD/YcfH-like"/>
</dbReference>
<accession>A0AAP8MYH9</accession>
<feature type="binding site" evidence="4">
    <location>
        <position position="129"/>
    </location>
    <ligand>
        <name>a divalent metal cation</name>
        <dbReference type="ChEBI" id="CHEBI:60240"/>
        <label>2</label>
    </ligand>
</feature>
<dbReference type="GO" id="GO:0046872">
    <property type="term" value="F:metal ion binding"/>
    <property type="evidence" value="ECO:0007669"/>
    <property type="project" value="UniProtKB-KW"/>
</dbReference>
<dbReference type="PANTHER" id="PTHR46124:SF2">
    <property type="entry name" value="D-AMINOACYL-TRNA DEACYLASE"/>
    <property type="match status" value="1"/>
</dbReference>
<evidence type="ECO:0000313" key="5">
    <source>
        <dbReference type="EMBL" id="PMP13520.1"/>
    </source>
</evidence>
<dbReference type="InterPro" id="IPR018228">
    <property type="entry name" value="DNase_TatD-rel_CS"/>
</dbReference>
<dbReference type="FunFam" id="3.20.20.140:FF:000005">
    <property type="entry name" value="TatD family hydrolase"/>
    <property type="match status" value="1"/>
</dbReference>
<dbReference type="GO" id="GO:0004536">
    <property type="term" value="F:DNA nuclease activity"/>
    <property type="evidence" value="ECO:0007669"/>
    <property type="project" value="InterPro"/>
</dbReference>
<dbReference type="PANTHER" id="PTHR46124">
    <property type="entry name" value="D-AMINOACYL-TRNA DEACYLASE"/>
    <property type="match status" value="1"/>
</dbReference>
<keyword evidence="3 5" id="KW-0378">Hydrolase</keyword>
<evidence type="ECO:0000256" key="1">
    <source>
        <dbReference type="ARBA" id="ARBA00009275"/>
    </source>
</evidence>